<keyword evidence="2" id="KW-1185">Reference proteome</keyword>
<dbReference type="Proteomes" id="UP000006911">
    <property type="component" value="Unassembled WGS sequence"/>
</dbReference>
<dbReference type="EMBL" id="FN430378">
    <property type="protein sequence ID" value="CAZ86522.1"/>
    <property type="molecule type" value="Genomic_DNA"/>
</dbReference>
<evidence type="ECO:0000313" key="1">
    <source>
        <dbReference type="EMBL" id="CAZ86522.1"/>
    </source>
</evidence>
<organism evidence="1 2">
    <name type="scientific">Tuber melanosporum (strain Mel28)</name>
    <name type="common">Perigord black truffle</name>
    <dbReference type="NCBI Taxonomy" id="656061"/>
    <lineage>
        <taxon>Eukaryota</taxon>
        <taxon>Fungi</taxon>
        <taxon>Dikarya</taxon>
        <taxon>Ascomycota</taxon>
        <taxon>Pezizomycotina</taxon>
        <taxon>Pezizomycetes</taxon>
        <taxon>Pezizales</taxon>
        <taxon>Tuberaceae</taxon>
        <taxon>Tuber</taxon>
    </lineage>
</organism>
<dbReference type="KEGG" id="tml:GSTUM_00012014001"/>
<evidence type="ECO:0000313" key="2">
    <source>
        <dbReference type="Proteomes" id="UP000006911"/>
    </source>
</evidence>
<accession>D5GPS9</accession>
<dbReference type="InParanoid" id="D5GPS9"/>
<protein>
    <submittedName>
        <fullName evidence="1">(Perigord truffle) hypothetical protein</fullName>
    </submittedName>
</protein>
<gene>
    <name evidence="1" type="ORF">GSTUM_00012014001</name>
</gene>
<dbReference type="HOGENOM" id="CLU_3436860_0_0_1"/>
<sequence length="12" mass="1431">MGGWKHMITEIK</sequence>
<reference evidence="1 2" key="1">
    <citation type="journal article" date="2010" name="Nature">
        <title>Perigord black truffle genome uncovers evolutionary origins and mechanisms of symbiosis.</title>
        <authorList>
            <person name="Martin F."/>
            <person name="Kohler A."/>
            <person name="Murat C."/>
            <person name="Balestrini R."/>
            <person name="Coutinho P.M."/>
            <person name="Jaillon O."/>
            <person name="Montanini B."/>
            <person name="Morin E."/>
            <person name="Noel B."/>
            <person name="Percudani R."/>
            <person name="Porcel B."/>
            <person name="Rubini A."/>
            <person name="Amicucci A."/>
            <person name="Amselem J."/>
            <person name="Anthouard V."/>
            <person name="Arcioni S."/>
            <person name="Artiguenave F."/>
            <person name="Aury J.M."/>
            <person name="Ballario P."/>
            <person name="Bolchi A."/>
            <person name="Brenna A."/>
            <person name="Brun A."/>
            <person name="Buee M."/>
            <person name="Cantarel B."/>
            <person name="Chevalier G."/>
            <person name="Couloux A."/>
            <person name="Da Silva C."/>
            <person name="Denoeud F."/>
            <person name="Duplessis S."/>
            <person name="Ghignone S."/>
            <person name="Hilselberger B."/>
            <person name="Iotti M."/>
            <person name="Marcais B."/>
            <person name="Mello A."/>
            <person name="Miranda M."/>
            <person name="Pacioni G."/>
            <person name="Quesneville H."/>
            <person name="Riccioni C."/>
            <person name="Ruotolo R."/>
            <person name="Splivallo R."/>
            <person name="Stocchi V."/>
            <person name="Tisserant E."/>
            <person name="Viscomi A.R."/>
            <person name="Zambonelli A."/>
            <person name="Zampieri E."/>
            <person name="Henrissat B."/>
            <person name="Lebrun M.H."/>
            <person name="Paolocci F."/>
            <person name="Bonfante P."/>
            <person name="Ottonello S."/>
            <person name="Wincker P."/>
        </authorList>
    </citation>
    <scope>NUCLEOTIDE SEQUENCE [LARGE SCALE GENOMIC DNA]</scope>
    <source>
        <strain evidence="1 2">Mel28</strain>
    </source>
</reference>
<proteinExistence type="predicted"/>
<name>D5GPS9_TUBMM</name>